<dbReference type="STRING" id="225164.V4BLD7"/>
<sequence>MEEVEVQKIPSACSPARFSPKKLVQWMLCFIGLYLALNMFYARLLPLDQYTIRQYYHRISVEEDKWLVTYVPGNWTGEVTHVLDLSSWGTVLVGEAQDGPSACRPPKCFYVGPFEMEILNFSVARHLKGPQKILIGQMVAILLGAELILPFEIDRVPLESLSDMDAAAKTSGLVHTGSAVFNPYSLRTVLLTDDHIFSPASEIRPLLLSATRKTKAGNSGDDQSPEKFHLSRNGYVNLDQLDVIFHHDAFWGMIHPIMRSVLGYGELDSFWVQKVIHSMGKTVSIYNPISEPHSKSNKTNKVFAQTDIFVTDVLESLNKINCNKGTVQITKCIEHIFQEFIKRRLFPPSIFDIWNDYCKDLTAINYHFPVIDSFVVPDDFRFKLFFSARSNPNPPKRSLMKYSNILNTCKGLKFHWHDPKISDILLIITVNNADDISQLPVLDFMYRRWFQHVMFCGSDVYEFKEILSKLHYPLSLLDLYFVDGLDREGLFQQRCMMAAMVIKFGVKGYMQIKCDTLLNPWMLQNLPRDKIVLAGNMGTIDATQDKMQYWDWWAKECGKVAWSNFFTLMQQTSELEPLSASFLEIVSENTKPNTAYYSGWNIFYIPASFQENFIHAANKSLTSGLMNELALPTIVLGLQNKTGFHTIKDHSLWGEASLKFDELYNTTDIFLFQFNLRTQIKTQKGKDFFCEKYLKHSEIQLKSNKNG</sequence>
<dbReference type="KEGG" id="lgi:LOTGIDRAFT_234290"/>
<accession>V4BLD7</accession>
<reference evidence="2 3" key="1">
    <citation type="journal article" date="2013" name="Nature">
        <title>Insights into bilaterian evolution from three spiralian genomes.</title>
        <authorList>
            <person name="Simakov O."/>
            <person name="Marletaz F."/>
            <person name="Cho S.J."/>
            <person name="Edsinger-Gonzales E."/>
            <person name="Havlak P."/>
            <person name="Hellsten U."/>
            <person name="Kuo D.H."/>
            <person name="Larsson T."/>
            <person name="Lv J."/>
            <person name="Arendt D."/>
            <person name="Savage R."/>
            <person name="Osoegawa K."/>
            <person name="de Jong P."/>
            <person name="Grimwood J."/>
            <person name="Chapman J.A."/>
            <person name="Shapiro H."/>
            <person name="Aerts A."/>
            <person name="Otillar R.P."/>
            <person name="Terry A.Y."/>
            <person name="Boore J.L."/>
            <person name="Grigoriev I.V."/>
            <person name="Lindberg D.R."/>
            <person name="Seaver E.C."/>
            <person name="Weisblat D.A."/>
            <person name="Putnam N.H."/>
            <person name="Rokhsar D.S."/>
        </authorList>
    </citation>
    <scope>NUCLEOTIDE SEQUENCE [LARGE SCALE GENOMIC DNA]</scope>
</reference>
<proteinExistence type="predicted"/>
<keyword evidence="1" id="KW-1133">Transmembrane helix</keyword>
<dbReference type="PANTHER" id="PTHR31362">
    <property type="entry name" value="GLYCOSYLTRANSFERASE STELLO1-RELATED"/>
    <property type="match status" value="1"/>
</dbReference>
<dbReference type="PANTHER" id="PTHR31362:SF0">
    <property type="entry name" value="EXOSTOSIN DOMAIN-CONTAINING PROTEIN-RELATED"/>
    <property type="match status" value="1"/>
</dbReference>
<keyword evidence="3" id="KW-1185">Reference proteome</keyword>
<keyword evidence="1" id="KW-0472">Membrane</keyword>
<gene>
    <name evidence="2" type="ORF">LOTGIDRAFT_234290</name>
</gene>
<evidence type="ECO:0000313" key="3">
    <source>
        <dbReference type="Proteomes" id="UP000030746"/>
    </source>
</evidence>
<evidence type="ECO:0000313" key="2">
    <source>
        <dbReference type="EMBL" id="ESO89439.1"/>
    </source>
</evidence>
<organism evidence="2 3">
    <name type="scientific">Lottia gigantea</name>
    <name type="common">Giant owl limpet</name>
    <dbReference type="NCBI Taxonomy" id="225164"/>
    <lineage>
        <taxon>Eukaryota</taxon>
        <taxon>Metazoa</taxon>
        <taxon>Spiralia</taxon>
        <taxon>Lophotrochozoa</taxon>
        <taxon>Mollusca</taxon>
        <taxon>Gastropoda</taxon>
        <taxon>Patellogastropoda</taxon>
        <taxon>Lottioidea</taxon>
        <taxon>Lottiidae</taxon>
        <taxon>Lottia</taxon>
    </lineage>
</organism>
<keyword evidence="1" id="KW-0812">Transmembrane</keyword>
<evidence type="ECO:0000256" key="1">
    <source>
        <dbReference type="SAM" id="Phobius"/>
    </source>
</evidence>
<dbReference type="EMBL" id="KB202591">
    <property type="protein sequence ID" value="ESO89439.1"/>
    <property type="molecule type" value="Genomic_DNA"/>
</dbReference>
<dbReference type="AlphaFoldDB" id="V4BLD7"/>
<feature type="transmembrane region" description="Helical" evidence="1">
    <location>
        <begin position="24"/>
        <end position="44"/>
    </location>
</feature>
<dbReference type="OrthoDB" id="6058207at2759"/>
<dbReference type="CTD" id="20249484"/>
<dbReference type="RefSeq" id="XP_009059802.1">
    <property type="nucleotide sequence ID" value="XM_009061554.1"/>
</dbReference>
<name>V4BLD7_LOTGI</name>
<dbReference type="HOGENOM" id="CLU_390449_0_0_1"/>
<protein>
    <submittedName>
        <fullName evidence="2">Uncharacterized protein</fullName>
    </submittedName>
</protein>
<dbReference type="Proteomes" id="UP000030746">
    <property type="component" value="Unassembled WGS sequence"/>
</dbReference>
<dbReference type="GeneID" id="20249484"/>
<dbReference type="InterPro" id="IPR005049">
    <property type="entry name" value="STL-like"/>
</dbReference>
<dbReference type="OMA" id="GINHIID"/>